<dbReference type="InterPro" id="IPR050329">
    <property type="entry name" value="GLI_C2H2-zinc-finger"/>
</dbReference>
<keyword evidence="9" id="KW-1185">Reference proteome</keyword>
<feature type="domain" description="C2H2-type" evidence="7">
    <location>
        <begin position="352"/>
        <end position="376"/>
    </location>
</feature>
<evidence type="ECO:0000256" key="3">
    <source>
        <dbReference type="ARBA" id="ARBA00022771"/>
    </source>
</evidence>
<keyword evidence="4" id="KW-0862">Zinc</keyword>
<evidence type="ECO:0000256" key="6">
    <source>
        <dbReference type="SAM" id="MobiDB-lite"/>
    </source>
</evidence>
<evidence type="ECO:0000256" key="5">
    <source>
        <dbReference type="PROSITE-ProRule" id="PRU00042"/>
    </source>
</evidence>
<dbReference type="STRING" id="299467.A0A443S0H3"/>
<organism evidence="8 9">
    <name type="scientific">Leptotrombidium deliense</name>
    <dbReference type="NCBI Taxonomy" id="299467"/>
    <lineage>
        <taxon>Eukaryota</taxon>
        <taxon>Metazoa</taxon>
        <taxon>Ecdysozoa</taxon>
        <taxon>Arthropoda</taxon>
        <taxon>Chelicerata</taxon>
        <taxon>Arachnida</taxon>
        <taxon>Acari</taxon>
        <taxon>Acariformes</taxon>
        <taxon>Trombidiformes</taxon>
        <taxon>Prostigmata</taxon>
        <taxon>Anystina</taxon>
        <taxon>Parasitengona</taxon>
        <taxon>Trombiculoidea</taxon>
        <taxon>Trombiculidae</taxon>
        <taxon>Leptotrombidium</taxon>
    </lineage>
</organism>
<protein>
    <submittedName>
        <fullName evidence="8">Zinc finger protein 37-like isoform X7</fullName>
    </submittedName>
</protein>
<sequence>MAGTMLNFRVRTSFIVNIDNFFELLDIFSRFGCNKAIKQCFRFVDLKANDVILNESWFNKLPYSLLMRIIKRKSFHVEEWKKCKALLKWQKEHQEHTLKDIMSLINWSLISAEEMKTKLSELKDFYFNSDFNSASNDCTDVPPAEGIDVEEAKAELSPTEQNSVNEEGNCVNVTPTRDVIDIESDLSVLGDNSENDDNSILSGESDCESDAVVESIMEHTGEQAQQQAEPENTTPRRKRKRESFWFSEEKAKNLKYDETIKKHKCTICEDTFAVRNRALRHISTVHFGERPFECPVSNCSHKYSQKAPLKDHILSQHFGERFFDCTACNKQFLTARKLNDHFQRVHEKRDQCTCDYCGNTFTCKSSFLNHQKTKHK</sequence>
<dbReference type="PANTHER" id="PTHR19818:SF139">
    <property type="entry name" value="PAIR-RULE PROTEIN ODD-PAIRED"/>
    <property type="match status" value="1"/>
</dbReference>
<feature type="domain" description="C2H2-type" evidence="7">
    <location>
        <begin position="323"/>
        <end position="351"/>
    </location>
</feature>
<evidence type="ECO:0000313" key="9">
    <source>
        <dbReference type="Proteomes" id="UP000288716"/>
    </source>
</evidence>
<evidence type="ECO:0000313" key="8">
    <source>
        <dbReference type="EMBL" id="RWS20971.1"/>
    </source>
</evidence>
<dbReference type="SMART" id="SM00355">
    <property type="entry name" value="ZnF_C2H2"/>
    <property type="match status" value="4"/>
</dbReference>
<dbReference type="Gene3D" id="3.30.160.60">
    <property type="entry name" value="Classic Zinc Finger"/>
    <property type="match status" value="3"/>
</dbReference>
<dbReference type="PROSITE" id="PS00028">
    <property type="entry name" value="ZINC_FINGER_C2H2_1"/>
    <property type="match status" value="4"/>
</dbReference>
<feature type="region of interest" description="Disordered" evidence="6">
    <location>
        <begin position="218"/>
        <end position="242"/>
    </location>
</feature>
<feature type="domain" description="C2H2-type" evidence="7">
    <location>
        <begin position="292"/>
        <end position="322"/>
    </location>
</feature>
<reference evidence="8 9" key="1">
    <citation type="journal article" date="2018" name="Gigascience">
        <title>Genomes of trombidid mites reveal novel predicted allergens and laterally-transferred genes associated with secondary metabolism.</title>
        <authorList>
            <person name="Dong X."/>
            <person name="Chaisiri K."/>
            <person name="Xia D."/>
            <person name="Armstrong S.D."/>
            <person name="Fang Y."/>
            <person name="Donnelly M.J."/>
            <person name="Kadowaki T."/>
            <person name="McGarry J.W."/>
            <person name="Darby A.C."/>
            <person name="Makepeace B.L."/>
        </authorList>
    </citation>
    <scope>NUCLEOTIDE SEQUENCE [LARGE SCALE GENOMIC DNA]</scope>
    <source>
        <strain evidence="8">UoL-UT</strain>
    </source>
</reference>
<feature type="domain" description="C2H2-type" evidence="7">
    <location>
        <begin position="263"/>
        <end position="291"/>
    </location>
</feature>
<feature type="non-terminal residue" evidence="8">
    <location>
        <position position="376"/>
    </location>
</feature>
<dbReference type="GO" id="GO:0045944">
    <property type="term" value="P:positive regulation of transcription by RNA polymerase II"/>
    <property type="evidence" value="ECO:0007669"/>
    <property type="project" value="UniProtKB-ARBA"/>
</dbReference>
<dbReference type="Pfam" id="PF07707">
    <property type="entry name" value="BACK"/>
    <property type="match status" value="1"/>
</dbReference>
<evidence type="ECO:0000256" key="1">
    <source>
        <dbReference type="ARBA" id="ARBA00022723"/>
    </source>
</evidence>
<gene>
    <name evidence="8" type="ORF">B4U80_07861</name>
</gene>
<dbReference type="GO" id="GO:0000981">
    <property type="term" value="F:DNA-binding transcription factor activity, RNA polymerase II-specific"/>
    <property type="evidence" value="ECO:0007669"/>
    <property type="project" value="TreeGrafter"/>
</dbReference>
<name>A0A443S0H3_9ACAR</name>
<keyword evidence="3 5" id="KW-0863">Zinc-finger</keyword>
<evidence type="ECO:0000259" key="7">
    <source>
        <dbReference type="PROSITE" id="PS50157"/>
    </source>
</evidence>
<dbReference type="GO" id="GO:0008270">
    <property type="term" value="F:zinc ion binding"/>
    <property type="evidence" value="ECO:0007669"/>
    <property type="project" value="UniProtKB-KW"/>
</dbReference>
<evidence type="ECO:0000256" key="2">
    <source>
        <dbReference type="ARBA" id="ARBA00022737"/>
    </source>
</evidence>
<dbReference type="Gene3D" id="1.25.40.420">
    <property type="match status" value="1"/>
</dbReference>
<dbReference type="InterPro" id="IPR013087">
    <property type="entry name" value="Znf_C2H2_type"/>
</dbReference>
<comment type="caution">
    <text evidence="8">The sequence shown here is derived from an EMBL/GenBank/DDBJ whole genome shotgun (WGS) entry which is preliminary data.</text>
</comment>
<dbReference type="GO" id="GO:0000978">
    <property type="term" value="F:RNA polymerase II cis-regulatory region sequence-specific DNA binding"/>
    <property type="evidence" value="ECO:0007669"/>
    <property type="project" value="TreeGrafter"/>
</dbReference>
<dbReference type="SUPFAM" id="SSF57667">
    <property type="entry name" value="beta-beta-alpha zinc fingers"/>
    <property type="match status" value="3"/>
</dbReference>
<dbReference type="OrthoDB" id="6077919at2759"/>
<accession>A0A443S0H3</accession>
<dbReference type="EMBL" id="NCKV01014375">
    <property type="protein sequence ID" value="RWS20971.1"/>
    <property type="molecule type" value="Genomic_DNA"/>
</dbReference>
<dbReference type="GO" id="GO:0005634">
    <property type="term" value="C:nucleus"/>
    <property type="evidence" value="ECO:0007669"/>
    <property type="project" value="UniProtKB-ARBA"/>
</dbReference>
<dbReference type="InterPro" id="IPR036236">
    <property type="entry name" value="Znf_C2H2_sf"/>
</dbReference>
<keyword evidence="2" id="KW-0677">Repeat</keyword>
<dbReference type="InterPro" id="IPR011705">
    <property type="entry name" value="BACK"/>
</dbReference>
<dbReference type="Proteomes" id="UP000288716">
    <property type="component" value="Unassembled WGS sequence"/>
</dbReference>
<keyword evidence="1" id="KW-0479">Metal-binding</keyword>
<dbReference type="VEuPathDB" id="VectorBase:LDEU011069"/>
<dbReference type="PANTHER" id="PTHR19818">
    <property type="entry name" value="ZINC FINGER PROTEIN ZIC AND GLI"/>
    <property type="match status" value="1"/>
</dbReference>
<dbReference type="PROSITE" id="PS50157">
    <property type="entry name" value="ZINC_FINGER_C2H2_2"/>
    <property type="match status" value="4"/>
</dbReference>
<evidence type="ECO:0000256" key="4">
    <source>
        <dbReference type="ARBA" id="ARBA00022833"/>
    </source>
</evidence>
<feature type="compositionally biased region" description="Polar residues" evidence="6">
    <location>
        <begin position="222"/>
        <end position="233"/>
    </location>
</feature>
<proteinExistence type="predicted"/>
<dbReference type="AlphaFoldDB" id="A0A443S0H3"/>